<protein>
    <submittedName>
        <fullName evidence="1">Uncharacterized protein</fullName>
    </submittedName>
</protein>
<dbReference type="PANTHER" id="PTHR12894">
    <property type="entry name" value="CNH DOMAIN CONTAINING"/>
    <property type="match status" value="1"/>
</dbReference>
<name>A0A1E3PE63_9ASCO</name>
<accession>A0A1E3PE63</accession>
<dbReference type="Proteomes" id="UP000095009">
    <property type="component" value="Unassembled WGS sequence"/>
</dbReference>
<reference evidence="1 2" key="1">
    <citation type="journal article" date="2016" name="Proc. Natl. Acad. Sci. U.S.A.">
        <title>Comparative genomics of biotechnologically important yeasts.</title>
        <authorList>
            <person name="Riley R."/>
            <person name="Haridas S."/>
            <person name="Wolfe K.H."/>
            <person name="Lopes M.R."/>
            <person name="Hittinger C.T."/>
            <person name="Goeker M."/>
            <person name="Salamov A.A."/>
            <person name="Wisecaver J.H."/>
            <person name="Long T.M."/>
            <person name="Calvey C.H."/>
            <person name="Aerts A.L."/>
            <person name="Barry K.W."/>
            <person name="Choi C."/>
            <person name="Clum A."/>
            <person name="Coughlan A.Y."/>
            <person name="Deshpande S."/>
            <person name="Douglass A.P."/>
            <person name="Hanson S.J."/>
            <person name="Klenk H.-P."/>
            <person name="LaButti K.M."/>
            <person name="Lapidus A."/>
            <person name="Lindquist E.A."/>
            <person name="Lipzen A.M."/>
            <person name="Meier-Kolthoff J.P."/>
            <person name="Ohm R.A."/>
            <person name="Otillar R.P."/>
            <person name="Pangilinan J.L."/>
            <person name="Peng Y."/>
            <person name="Rokas A."/>
            <person name="Rosa C.A."/>
            <person name="Scheuner C."/>
            <person name="Sibirny A.A."/>
            <person name="Slot J.C."/>
            <person name="Stielow J.B."/>
            <person name="Sun H."/>
            <person name="Kurtzman C.P."/>
            <person name="Blackwell M."/>
            <person name="Grigoriev I.V."/>
            <person name="Jeffries T.W."/>
        </authorList>
    </citation>
    <scope>NUCLEOTIDE SEQUENCE [LARGE SCALE GENOMIC DNA]</scope>
    <source>
        <strain evidence="1 2">DSM 6958</strain>
    </source>
</reference>
<dbReference type="GO" id="GO:0000329">
    <property type="term" value="C:fungal-type vacuole membrane"/>
    <property type="evidence" value="ECO:0007669"/>
    <property type="project" value="TreeGrafter"/>
</dbReference>
<organism evidence="1 2">
    <name type="scientific">Nadsonia fulvescens var. elongata DSM 6958</name>
    <dbReference type="NCBI Taxonomy" id="857566"/>
    <lineage>
        <taxon>Eukaryota</taxon>
        <taxon>Fungi</taxon>
        <taxon>Dikarya</taxon>
        <taxon>Ascomycota</taxon>
        <taxon>Saccharomycotina</taxon>
        <taxon>Dipodascomycetes</taxon>
        <taxon>Dipodascales</taxon>
        <taxon>Dipodascales incertae sedis</taxon>
        <taxon>Nadsonia</taxon>
    </lineage>
</organism>
<dbReference type="OrthoDB" id="5325112at2759"/>
<sequence>MPSANSQQQHQNDAFINTHNHLSGSESYKKDPGILLISDNNGLVVSRSGQVLDERSSSLKLFKGGSPLALELAYPYLLTILPKCIEVRNPISTALLQNIHISGPKVIYNSNRLVYIADALTVYKLVPENYGTVIDSIAEKGYLEEAINLLGVIPNVWISDKDERLRNLNILKAKDLFQKGNYEDSMFLFIDISANPDDVIPLCASLIDEGQDRTNASNGLEVNISEEDLVANSHSINSGGAASSTPSILSSQRLLVADDNNRDALRALLSYLVDARRKISKLSSADPDSNLIFNGIKLVPEFYGSNLSQAATKIDTTLLKCYMQINPGLVGPLLRV</sequence>
<dbReference type="GO" id="GO:0006914">
    <property type="term" value="P:autophagy"/>
    <property type="evidence" value="ECO:0007669"/>
    <property type="project" value="TreeGrafter"/>
</dbReference>
<gene>
    <name evidence="1" type="ORF">NADFUDRAFT_84320</name>
</gene>
<feature type="non-terminal residue" evidence="1">
    <location>
        <position position="336"/>
    </location>
</feature>
<dbReference type="InterPro" id="IPR032914">
    <property type="entry name" value="Vam6/VPS39/TRAP1"/>
</dbReference>
<evidence type="ECO:0000313" key="2">
    <source>
        <dbReference type="Proteomes" id="UP000095009"/>
    </source>
</evidence>
<keyword evidence="2" id="KW-1185">Reference proteome</keyword>
<dbReference type="PANTHER" id="PTHR12894:SF49">
    <property type="entry name" value="VAM6_VPS39-LIKE PROTEIN"/>
    <property type="match status" value="1"/>
</dbReference>
<dbReference type="STRING" id="857566.A0A1E3PE63"/>
<dbReference type="AlphaFoldDB" id="A0A1E3PE63"/>
<dbReference type="EMBL" id="KV454414">
    <property type="protein sequence ID" value="ODQ63713.1"/>
    <property type="molecule type" value="Genomic_DNA"/>
</dbReference>
<proteinExistence type="predicted"/>
<evidence type="ECO:0000313" key="1">
    <source>
        <dbReference type="EMBL" id="ODQ63713.1"/>
    </source>
</evidence>
<dbReference type="GO" id="GO:0034058">
    <property type="term" value="P:endosomal vesicle fusion"/>
    <property type="evidence" value="ECO:0007669"/>
    <property type="project" value="TreeGrafter"/>
</dbReference>